<name>A0A8S5TZ98_9CAUD</name>
<protein>
    <submittedName>
        <fullName evidence="2">Uncharacterized protein</fullName>
    </submittedName>
</protein>
<accession>A0A8S5TZ98</accession>
<dbReference type="EMBL" id="BK015962">
    <property type="protein sequence ID" value="DAF87507.1"/>
    <property type="molecule type" value="Genomic_DNA"/>
</dbReference>
<sequence length="36" mass="4248">MRIFADHNKPITFLFILSIGLLDISDYGIKKFSRNY</sequence>
<keyword evidence="1" id="KW-1133">Transmembrane helix</keyword>
<reference evidence="2" key="1">
    <citation type="journal article" date="2021" name="Proc. Natl. Acad. Sci. U.S.A.">
        <title>A Catalog of Tens of Thousands of Viruses from Human Metagenomes Reveals Hidden Associations with Chronic Diseases.</title>
        <authorList>
            <person name="Tisza M.J."/>
            <person name="Buck C.B."/>
        </authorList>
    </citation>
    <scope>NUCLEOTIDE SEQUENCE</scope>
    <source>
        <strain evidence="2">CtnPP24</strain>
    </source>
</reference>
<evidence type="ECO:0000313" key="2">
    <source>
        <dbReference type="EMBL" id="DAF87507.1"/>
    </source>
</evidence>
<keyword evidence="1" id="KW-0472">Membrane</keyword>
<proteinExistence type="predicted"/>
<evidence type="ECO:0000256" key="1">
    <source>
        <dbReference type="SAM" id="Phobius"/>
    </source>
</evidence>
<feature type="transmembrane region" description="Helical" evidence="1">
    <location>
        <begin position="12"/>
        <end position="29"/>
    </location>
</feature>
<keyword evidence="1" id="KW-0812">Transmembrane</keyword>
<organism evidence="2">
    <name type="scientific">Siphoviridae sp. ctnPP24</name>
    <dbReference type="NCBI Taxonomy" id="2825662"/>
    <lineage>
        <taxon>Viruses</taxon>
        <taxon>Duplodnaviria</taxon>
        <taxon>Heunggongvirae</taxon>
        <taxon>Uroviricota</taxon>
        <taxon>Caudoviricetes</taxon>
    </lineage>
</organism>